<name>A0A8W8N6G2_MAGGI</name>
<evidence type="ECO:0000256" key="6">
    <source>
        <dbReference type="SAM" id="SignalP"/>
    </source>
</evidence>
<dbReference type="InterPro" id="IPR000884">
    <property type="entry name" value="TSP1_rpt"/>
</dbReference>
<evidence type="ECO:0000313" key="7">
    <source>
        <dbReference type="EnsemblMetazoa" id="G4064.1:cds"/>
    </source>
</evidence>
<dbReference type="PANTHER" id="PTHR22906:SF43">
    <property type="entry name" value="PROPERDIN"/>
    <property type="match status" value="1"/>
</dbReference>
<keyword evidence="3 6" id="KW-0732">Signal</keyword>
<evidence type="ECO:0008006" key="9">
    <source>
        <dbReference type="Google" id="ProtNLM"/>
    </source>
</evidence>
<dbReference type="InterPro" id="IPR036383">
    <property type="entry name" value="TSP1_rpt_sf"/>
</dbReference>
<dbReference type="InterPro" id="IPR052065">
    <property type="entry name" value="Compl_asym_regulator"/>
</dbReference>
<dbReference type="Gene3D" id="2.20.100.10">
    <property type="entry name" value="Thrombospondin type-1 (TSP1) repeat"/>
    <property type="match status" value="7"/>
</dbReference>
<organism evidence="7 8">
    <name type="scientific">Magallana gigas</name>
    <name type="common">Pacific oyster</name>
    <name type="synonym">Crassostrea gigas</name>
    <dbReference type="NCBI Taxonomy" id="29159"/>
    <lineage>
        <taxon>Eukaryota</taxon>
        <taxon>Metazoa</taxon>
        <taxon>Spiralia</taxon>
        <taxon>Lophotrochozoa</taxon>
        <taxon>Mollusca</taxon>
        <taxon>Bivalvia</taxon>
        <taxon>Autobranchia</taxon>
        <taxon>Pteriomorphia</taxon>
        <taxon>Ostreida</taxon>
        <taxon>Ostreoidea</taxon>
        <taxon>Ostreidae</taxon>
        <taxon>Magallana</taxon>
    </lineage>
</organism>
<comment type="subcellular location">
    <subcellularLocation>
        <location evidence="1">Secreted</location>
    </subcellularLocation>
</comment>
<evidence type="ECO:0000313" key="8">
    <source>
        <dbReference type="Proteomes" id="UP000005408"/>
    </source>
</evidence>
<dbReference type="Pfam" id="PF00090">
    <property type="entry name" value="TSP_1"/>
    <property type="match status" value="7"/>
</dbReference>
<evidence type="ECO:0000256" key="5">
    <source>
        <dbReference type="ARBA" id="ARBA00023157"/>
    </source>
</evidence>
<evidence type="ECO:0000256" key="4">
    <source>
        <dbReference type="ARBA" id="ARBA00022737"/>
    </source>
</evidence>
<sequence>MNLLCTCLIFGLLKSNFVAARWSTWGAWGHCSVTCGTGTKVSHRTCSHGSCDGSSTKTTSCHPTPHTCPPVDGHWTAWRHWGSCSATCEGTRTRSRVCHPPEHGGAPCRGNKVETSGCGTSHCPVDGYLTTWTYWSLCSATCEGTRKRIRVCHPPQYGGSQCFGGTIDISGCGASHCSVDGKLSDWGSWSQCSATCEGLKSRSRTCSHPLYGGASCDNQTTQTAKCGNEHCPVDGQLSDWGSWSQCSATCEGLKSRSRTCSHPQYGGAPCTGQTTQTAKCGTVNCPGVTCPTCNEILECTWNTTCPMSETCLVRNFPGYKFTTHCIMKDDCEIMKKLQKSQEQIYCCDDESCLQNILGEGRLSDWTSWGQCSATCEGLKSRTRTCNSQQVGDVPCIDVTQTAKCGTEHCPVDGDSLPWGDWSPCSVTCGSGTRVRSRACIPPQYGGHNCTGPLFEMNICSQVHCPTSPVGVTCPTCTENMECTWNTTCHVSENCMIRAFPGYKFTTHCIMKDDCALMKLLGKTHGQIFCCDDESCLRTILGN</sequence>
<evidence type="ECO:0000256" key="3">
    <source>
        <dbReference type="ARBA" id="ARBA00022729"/>
    </source>
</evidence>
<feature type="signal peptide" evidence="6">
    <location>
        <begin position="1"/>
        <end position="20"/>
    </location>
</feature>
<keyword evidence="4" id="KW-0677">Repeat</keyword>
<dbReference type="PROSITE" id="PS50092">
    <property type="entry name" value="TSP1"/>
    <property type="match status" value="7"/>
</dbReference>
<keyword evidence="5" id="KW-1015">Disulfide bond</keyword>
<keyword evidence="2" id="KW-0964">Secreted</keyword>
<feature type="chain" id="PRO_5036481169" description="Hemicentin-1" evidence="6">
    <location>
        <begin position="21"/>
        <end position="542"/>
    </location>
</feature>
<reference evidence="7" key="1">
    <citation type="submission" date="2022-08" db="UniProtKB">
        <authorList>
            <consortium name="EnsemblMetazoa"/>
        </authorList>
    </citation>
    <scope>IDENTIFICATION</scope>
    <source>
        <strain evidence="7">05x7-T-G4-1.051#20</strain>
    </source>
</reference>
<dbReference type="Proteomes" id="UP000005408">
    <property type="component" value="Unassembled WGS sequence"/>
</dbReference>
<keyword evidence="8" id="KW-1185">Reference proteome</keyword>
<dbReference type="SMART" id="SM00209">
    <property type="entry name" value="TSP1"/>
    <property type="match status" value="7"/>
</dbReference>
<dbReference type="EnsemblMetazoa" id="G4064.1">
    <property type="protein sequence ID" value="G4064.1:cds"/>
    <property type="gene ID" value="G4064"/>
</dbReference>
<dbReference type="PANTHER" id="PTHR22906">
    <property type="entry name" value="PROPERDIN"/>
    <property type="match status" value="1"/>
</dbReference>
<dbReference type="FunFam" id="2.20.100.10:FF:000001">
    <property type="entry name" value="semaphorin-5A isoform X1"/>
    <property type="match status" value="2"/>
</dbReference>
<proteinExistence type="predicted"/>
<dbReference type="SUPFAM" id="SSF82895">
    <property type="entry name" value="TSP-1 type 1 repeat"/>
    <property type="match status" value="7"/>
</dbReference>
<dbReference type="AlphaFoldDB" id="A0A8W8N6G2"/>
<accession>A0A8W8N6G2</accession>
<dbReference type="PRINTS" id="PR01705">
    <property type="entry name" value="TSP1REPEAT"/>
</dbReference>
<protein>
    <recommendedName>
        <fullName evidence="9">Hemicentin-1</fullName>
    </recommendedName>
</protein>
<evidence type="ECO:0000256" key="2">
    <source>
        <dbReference type="ARBA" id="ARBA00022525"/>
    </source>
</evidence>
<evidence type="ECO:0000256" key="1">
    <source>
        <dbReference type="ARBA" id="ARBA00004613"/>
    </source>
</evidence>
<dbReference type="OrthoDB" id="446173at2759"/>